<evidence type="ECO:0000256" key="1">
    <source>
        <dbReference type="SAM" id="MobiDB-lite"/>
    </source>
</evidence>
<organism evidence="2 3">
    <name type="scientific">Rhodococcoides kyotonense</name>
    <dbReference type="NCBI Taxonomy" id="398843"/>
    <lineage>
        <taxon>Bacteria</taxon>
        <taxon>Bacillati</taxon>
        <taxon>Actinomycetota</taxon>
        <taxon>Actinomycetes</taxon>
        <taxon>Mycobacteriales</taxon>
        <taxon>Nocardiaceae</taxon>
        <taxon>Rhodococcoides</taxon>
    </lineage>
</organism>
<evidence type="ECO:0000313" key="3">
    <source>
        <dbReference type="Proteomes" id="UP000198327"/>
    </source>
</evidence>
<keyword evidence="3" id="KW-1185">Reference proteome</keyword>
<proteinExistence type="predicted"/>
<reference evidence="3" key="1">
    <citation type="submission" date="2017-06" db="EMBL/GenBank/DDBJ databases">
        <authorList>
            <person name="Varghese N."/>
            <person name="Submissions S."/>
        </authorList>
    </citation>
    <scope>NUCLEOTIDE SEQUENCE [LARGE SCALE GENOMIC DNA]</scope>
    <source>
        <strain evidence="3">JCM 23211</strain>
    </source>
</reference>
<sequence length="32" mass="3293">MDFFAFLTTLFSTGSSSGSSALDTPAPPVILN</sequence>
<dbReference type="Proteomes" id="UP000198327">
    <property type="component" value="Unassembled WGS sequence"/>
</dbReference>
<dbReference type="EMBL" id="FZOW01000002">
    <property type="protein sequence ID" value="SNS45648.1"/>
    <property type="molecule type" value="Genomic_DNA"/>
</dbReference>
<gene>
    <name evidence="2" type="ORF">SAMN05421642_102458</name>
</gene>
<name>A0A239EN08_9NOCA</name>
<accession>A0A239EN08</accession>
<feature type="region of interest" description="Disordered" evidence="1">
    <location>
        <begin position="13"/>
        <end position="32"/>
    </location>
</feature>
<dbReference type="AlphaFoldDB" id="A0A239EN08"/>
<evidence type="ECO:0000313" key="2">
    <source>
        <dbReference type="EMBL" id="SNS45648.1"/>
    </source>
</evidence>
<feature type="compositionally biased region" description="Low complexity" evidence="1">
    <location>
        <begin position="13"/>
        <end position="24"/>
    </location>
</feature>
<protein>
    <submittedName>
        <fullName evidence="2">Uncharacterized protein</fullName>
    </submittedName>
</protein>